<dbReference type="InterPro" id="IPR006189">
    <property type="entry name" value="CHASE_dom"/>
</dbReference>
<dbReference type="PROSITE" id="PS50839">
    <property type="entry name" value="CHASE"/>
    <property type="match status" value="1"/>
</dbReference>
<gene>
    <name evidence="2" type="ORF">VIS19158_17661</name>
</gene>
<sequence length="260" mass="29252">MKAIFIILIFILTEFLVVEFSKINNEKESNRIISELNKTMKSFFSDALITSEVLKEMVVLSDDNYLSFAEFNKLSQTLLSTYSHVDSLLYLPNGVVELVYPYEENKRAIGHNVLKDKSRKLGAMESISGSTNTIIGPVTLVQNDNRAFILRKGISDEGKFIGFSSSVIYLESILNSLDNILKSNHVCNYKVIGYDPDNANYYDKTVIEKGVVNSQVHKGVITLFNTTWQISISPDDAGLLPRFVVFFDIIVGGFVNYITD</sequence>
<dbReference type="eggNOG" id="COG3452">
    <property type="taxonomic scope" value="Bacteria"/>
</dbReference>
<name>F9RNE6_9VIBR</name>
<reference evidence="2 3" key="1">
    <citation type="journal article" date="2012" name="Int. J. Syst. Evol. Microbiol.">
        <title>Vibrio caribbeanicus sp. nov., isolated from the marine sponge Scleritoderma cyanea.</title>
        <authorList>
            <person name="Hoffmann M."/>
            <person name="Monday S.R."/>
            <person name="Allard M.W."/>
            <person name="Strain E.A."/>
            <person name="Whittaker P."/>
            <person name="Naum M."/>
            <person name="McCarthy P.J."/>
            <person name="Lopez J.V."/>
            <person name="Fischer M."/>
            <person name="Brown E.W."/>
        </authorList>
    </citation>
    <scope>NUCLEOTIDE SEQUENCE [LARGE SCALE GENOMIC DNA]</scope>
    <source>
        <strain evidence="2 3">LMG 19158</strain>
    </source>
</reference>
<evidence type="ECO:0000313" key="2">
    <source>
        <dbReference type="EMBL" id="EGU36971.1"/>
    </source>
</evidence>
<dbReference type="EMBL" id="AFWE01000112">
    <property type="protein sequence ID" value="EGU36971.1"/>
    <property type="molecule type" value="Genomic_DNA"/>
</dbReference>
<organism evidence="2 3">
    <name type="scientific">Vibrio scophthalmi LMG 19158</name>
    <dbReference type="NCBI Taxonomy" id="870967"/>
    <lineage>
        <taxon>Bacteria</taxon>
        <taxon>Pseudomonadati</taxon>
        <taxon>Pseudomonadota</taxon>
        <taxon>Gammaproteobacteria</taxon>
        <taxon>Vibrionales</taxon>
        <taxon>Vibrionaceae</taxon>
        <taxon>Vibrio</taxon>
    </lineage>
</organism>
<dbReference type="Proteomes" id="UP000004349">
    <property type="component" value="Unassembled WGS sequence"/>
</dbReference>
<evidence type="ECO:0000313" key="3">
    <source>
        <dbReference type="Proteomes" id="UP000004349"/>
    </source>
</evidence>
<protein>
    <submittedName>
        <fullName evidence="2">Signal transduction protein</fullName>
    </submittedName>
</protein>
<dbReference type="SMART" id="SM01079">
    <property type="entry name" value="CHASE"/>
    <property type="match status" value="1"/>
</dbReference>
<comment type="caution">
    <text evidence="2">The sequence shown here is derived from an EMBL/GenBank/DDBJ whole genome shotgun (WGS) entry which is preliminary data.</text>
</comment>
<accession>F9RNE6</accession>
<proteinExistence type="predicted"/>
<dbReference type="AlphaFoldDB" id="F9RNE6"/>
<dbReference type="GO" id="GO:0003824">
    <property type="term" value="F:catalytic activity"/>
    <property type="evidence" value="ECO:0007669"/>
    <property type="project" value="UniProtKB-ARBA"/>
</dbReference>
<evidence type="ECO:0000259" key="1">
    <source>
        <dbReference type="PROSITE" id="PS50839"/>
    </source>
</evidence>
<feature type="domain" description="CHASE" evidence="1">
    <location>
        <begin position="92"/>
        <end position="180"/>
    </location>
</feature>